<dbReference type="Proteomes" id="UP000299102">
    <property type="component" value="Unassembled WGS sequence"/>
</dbReference>
<gene>
    <name evidence="1" type="ORF">EVAR_88808_1</name>
</gene>
<comment type="caution">
    <text evidence="1">The sequence shown here is derived from an EMBL/GenBank/DDBJ whole genome shotgun (WGS) entry which is preliminary data.</text>
</comment>
<sequence length="84" mass="9484">METDRESCLLRKARAVGGWTAGRLLAVDAWTTSSRLSLGRCWVGAVMEQSRKRAMTFINKDPLENQTTNYEQSFDDTLINAIET</sequence>
<protein>
    <submittedName>
        <fullName evidence="1">Uncharacterized protein</fullName>
    </submittedName>
</protein>
<organism evidence="1 2">
    <name type="scientific">Eumeta variegata</name>
    <name type="common">Bagworm moth</name>
    <name type="synonym">Eumeta japonica</name>
    <dbReference type="NCBI Taxonomy" id="151549"/>
    <lineage>
        <taxon>Eukaryota</taxon>
        <taxon>Metazoa</taxon>
        <taxon>Ecdysozoa</taxon>
        <taxon>Arthropoda</taxon>
        <taxon>Hexapoda</taxon>
        <taxon>Insecta</taxon>
        <taxon>Pterygota</taxon>
        <taxon>Neoptera</taxon>
        <taxon>Endopterygota</taxon>
        <taxon>Lepidoptera</taxon>
        <taxon>Glossata</taxon>
        <taxon>Ditrysia</taxon>
        <taxon>Tineoidea</taxon>
        <taxon>Psychidae</taxon>
        <taxon>Oiketicinae</taxon>
        <taxon>Eumeta</taxon>
    </lineage>
</organism>
<accession>A0A4C1YK40</accession>
<dbReference type="AlphaFoldDB" id="A0A4C1YK40"/>
<reference evidence="1 2" key="1">
    <citation type="journal article" date="2019" name="Commun. Biol.">
        <title>The bagworm genome reveals a unique fibroin gene that provides high tensile strength.</title>
        <authorList>
            <person name="Kono N."/>
            <person name="Nakamura H."/>
            <person name="Ohtoshi R."/>
            <person name="Tomita M."/>
            <person name="Numata K."/>
            <person name="Arakawa K."/>
        </authorList>
    </citation>
    <scope>NUCLEOTIDE SEQUENCE [LARGE SCALE GENOMIC DNA]</scope>
</reference>
<keyword evidence="2" id="KW-1185">Reference proteome</keyword>
<evidence type="ECO:0000313" key="2">
    <source>
        <dbReference type="Proteomes" id="UP000299102"/>
    </source>
</evidence>
<name>A0A4C1YK40_EUMVA</name>
<evidence type="ECO:0000313" key="1">
    <source>
        <dbReference type="EMBL" id="GBP75202.1"/>
    </source>
</evidence>
<proteinExistence type="predicted"/>
<dbReference type="EMBL" id="BGZK01001239">
    <property type="protein sequence ID" value="GBP75202.1"/>
    <property type="molecule type" value="Genomic_DNA"/>
</dbReference>